<name>A0A7X0LK53_9BACT</name>
<proteinExistence type="predicted"/>
<dbReference type="AlphaFoldDB" id="A0A7X0LK53"/>
<dbReference type="RefSeq" id="WP_221435337.1">
    <property type="nucleotide sequence ID" value="NZ_JACHGY010000001.1"/>
</dbReference>
<reference evidence="1 2" key="1">
    <citation type="submission" date="2020-08" db="EMBL/GenBank/DDBJ databases">
        <title>Genomic Encyclopedia of Type Strains, Phase IV (KMG-IV): sequencing the most valuable type-strain genomes for metagenomic binning, comparative biology and taxonomic classification.</title>
        <authorList>
            <person name="Goeker M."/>
        </authorList>
    </citation>
    <scope>NUCLEOTIDE SEQUENCE [LARGE SCALE GENOMIC DNA]</scope>
    <source>
        <strain evidence="1 2">DSM 103725</strain>
    </source>
</reference>
<accession>A0A7X0LK53</accession>
<dbReference type="Proteomes" id="UP000541810">
    <property type="component" value="Unassembled WGS sequence"/>
</dbReference>
<dbReference type="EMBL" id="JACHGY010000001">
    <property type="protein sequence ID" value="MBB6428598.1"/>
    <property type="molecule type" value="Genomic_DNA"/>
</dbReference>
<comment type="caution">
    <text evidence="1">The sequence shown here is derived from an EMBL/GenBank/DDBJ whole genome shotgun (WGS) entry which is preliminary data.</text>
</comment>
<evidence type="ECO:0000313" key="2">
    <source>
        <dbReference type="Proteomes" id="UP000541810"/>
    </source>
</evidence>
<gene>
    <name evidence="1" type="ORF">HNQ40_000404</name>
</gene>
<keyword evidence="2" id="KW-1185">Reference proteome</keyword>
<evidence type="ECO:0000313" key="1">
    <source>
        <dbReference type="EMBL" id="MBB6428598.1"/>
    </source>
</evidence>
<sequence>MQLTLDADMNYPIILSNDGRVMYGMHRVVKAHLEGRSAIQAVRLPETVTPDFVGVAEADLPYEEAT</sequence>
<protein>
    <submittedName>
        <fullName evidence="1">Uncharacterized protein</fullName>
    </submittedName>
</protein>
<organism evidence="1 2">
    <name type="scientific">Algisphaera agarilytica</name>
    <dbReference type="NCBI Taxonomy" id="1385975"/>
    <lineage>
        <taxon>Bacteria</taxon>
        <taxon>Pseudomonadati</taxon>
        <taxon>Planctomycetota</taxon>
        <taxon>Phycisphaerae</taxon>
        <taxon>Phycisphaerales</taxon>
        <taxon>Phycisphaeraceae</taxon>
        <taxon>Algisphaera</taxon>
    </lineage>
</organism>